<protein>
    <submittedName>
        <fullName evidence="1">Uncharacterized protein</fullName>
    </submittedName>
</protein>
<evidence type="ECO:0000313" key="1">
    <source>
        <dbReference type="EMBL" id="QTX14112.1"/>
    </source>
</evidence>
<geneLocation type="plasmid" evidence="1">
    <name>p17-15-vir-like</name>
</geneLocation>
<accession>A0A8B0SY52</accession>
<dbReference type="EMBL" id="MN956836">
    <property type="protein sequence ID" value="QTX14112.1"/>
    <property type="molecule type" value="Genomic_DNA"/>
</dbReference>
<sequence>MHKFDNLYHIGRAGLTLIYLWQPCGRGGPCRGACISFFAPYAIKIEVSAGK</sequence>
<reference evidence="1" key="1">
    <citation type="submission" date="2020-01" db="EMBL/GenBank/DDBJ databases">
        <authorList>
            <person name="Qin S."/>
        </authorList>
    </citation>
    <scope>NUCLEOTIDE SEQUENCE</scope>
    <source>
        <strain evidence="1">CVir17-16-YZ6g</strain>
        <plasmid evidence="1">p17-15-vir-like</plasmid>
    </source>
</reference>
<name>A0A8B0SY52_KLEPN</name>
<dbReference type="AlphaFoldDB" id="A0A8B0SY52"/>
<proteinExistence type="predicted"/>
<keyword evidence="1" id="KW-0614">Plasmid</keyword>
<organism evidence="1">
    <name type="scientific">Klebsiella pneumoniae</name>
    <dbReference type="NCBI Taxonomy" id="573"/>
    <lineage>
        <taxon>Bacteria</taxon>
        <taxon>Pseudomonadati</taxon>
        <taxon>Pseudomonadota</taxon>
        <taxon>Gammaproteobacteria</taxon>
        <taxon>Enterobacterales</taxon>
        <taxon>Enterobacteriaceae</taxon>
        <taxon>Klebsiella/Raoultella group</taxon>
        <taxon>Klebsiella</taxon>
        <taxon>Klebsiella pneumoniae complex</taxon>
    </lineage>
</organism>